<protein>
    <submittedName>
        <fullName evidence="1">Uncharacterized protein</fullName>
    </submittedName>
</protein>
<organism evidence="1 2">
    <name type="scientific">Thermoanaerobacterium butyriciformans</name>
    <dbReference type="NCBI Taxonomy" id="1702242"/>
    <lineage>
        <taxon>Bacteria</taxon>
        <taxon>Bacillati</taxon>
        <taxon>Bacillota</taxon>
        <taxon>Clostridia</taxon>
        <taxon>Thermoanaerobacterales</taxon>
        <taxon>Thermoanaerobacteraceae</taxon>
        <taxon>Thermoanaerobacterium</taxon>
    </lineage>
</organism>
<dbReference type="Proteomes" id="UP001166402">
    <property type="component" value="Unassembled WGS sequence"/>
</dbReference>
<reference evidence="1" key="1">
    <citation type="submission" date="2021-03" db="EMBL/GenBank/DDBJ databases">
        <title>Genomic Encyclopedia of Type Strains, Phase IV (KMG-IV): sequencing the most valuable type-strain genomes for metagenomic binning, comparative biology and taxonomic classification.</title>
        <authorList>
            <person name="Goeker M."/>
        </authorList>
    </citation>
    <scope>NUCLEOTIDE SEQUENCE</scope>
    <source>
        <strain evidence="1">DSM 101588</strain>
    </source>
</reference>
<sequence length="68" mass="8104">MSYHLLIKKAYKYPLPKQVPNMDGCYYDHKKGYWISKTNNLPVILDKNFIKPRTKKEDRETGEDQKGE</sequence>
<gene>
    <name evidence="1" type="ORF">J2Z80_002064</name>
</gene>
<proteinExistence type="predicted"/>
<evidence type="ECO:0000313" key="1">
    <source>
        <dbReference type="EMBL" id="MBP2072533.1"/>
    </source>
</evidence>
<accession>A0ABS4NHN6</accession>
<dbReference type="EMBL" id="JAGGLT010000023">
    <property type="protein sequence ID" value="MBP2072533.1"/>
    <property type="molecule type" value="Genomic_DNA"/>
</dbReference>
<comment type="caution">
    <text evidence="1">The sequence shown here is derived from an EMBL/GenBank/DDBJ whole genome shotgun (WGS) entry which is preliminary data.</text>
</comment>
<keyword evidence="2" id="KW-1185">Reference proteome</keyword>
<dbReference type="RefSeq" id="WP_209454279.1">
    <property type="nucleotide sequence ID" value="NZ_JAGGLT010000023.1"/>
</dbReference>
<evidence type="ECO:0000313" key="2">
    <source>
        <dbReference type="Proteomes" id="UP001166402"/>
    </source>
</evidence>
<name>A0ABS4NHN6_9THEO</name>